<comment type="caution">
    <text evidence="2">The sequence shown here is derived from an EMBL/GenBank/DDBJ whole genome shotgun (WGS) entry which is preliminary data.</text>
</comment>
<reference evidence="2 3" key="1">
    <citation type="journal article" date="2012" name="Genome Biol.">
        <title>Genome and low-iron response of an oceanic diatom adapted to chronic iron limitation.</title>
        <authorList>
            <person name="Lommer M."/>
            <person name="Specht M."/>
            <person name="Roy A.S."/>
            <person name="Kraemer L."/>
            <person name="Andreson R."/>
            <person name="Gutowska M.A."/>
            <person name="Wolf J."/>
            <person name="Bergner S.V."/>
            <person name="Schilhabel M.B."/>
            <person name="Klostermeier U.C."/>
            <person name="Beiko R.G."/>
            <person name="Rosenstiel P."/>
            <person name="Hippler M."/>
            <person name="Laroche J."/>
        </authorList>
    </citation>
    <scope>NUCLEOTIDE SEQUENCE [LARGE SCALE GENOMIC DNA]</scope>
    <source>
        <strain evidence="2 3">CCMP1005</strain>
    </source>
</reference>
<protein>
    <submittedName>
        <fullName evidence="2">Uncharacterized protein</fullName>
    </submittedName>
</protein>
<evidence type="ECO:0000313" key="2">
    <source>
        <dbReference type="EMBL" id="EJK65440.1"/>
    </source>
</evidence>
<name>K0SJB2_THAOC</name>
<dbReference type="Proteomes" id="UP000266841">
    <property type="component" value="Unassembled WGS sequence"/>
</dbReference>
<accession>K0SJB2</accession>
<feature type="compositionally biased region" description="Low complexity" evidence="1">
    <location>
        <begin position="23"/>
        <end position="34"/>
    </location>
</feature>
<feature type="region of interest" description="Disordered" evidence="1">
    <location>
        <begin position="1"/>
        <end position="36"/>
    </location>
</feature>
<keyword evidence="3" id="KW-1185">Reference proteome</keyword>
<gene>
    <name evidence="2" type="ORF">THAOC_13695</name>
</gene>
<dbReference type="EMBL" id="AGNL01015818">
    <property type="protein sequence ID" value="EJK65440.1"/>
    <property type="molecule type" value="Genomic_DNA"/>
</dbReference>
<organism evidence="2 3">
    <name type="scientific">Thalassiosira oceanica</name>
    <name type="common">Marine diatom</name>
    <dbReference type="NCBI Taxonomy" id="159749"/>
    <lineage>
        <taxon>Eukaryota</taxon>
        <taxon>Sar</taxon>
        <taxon>Stramenopiles</taxon>
        <taxon>Ochrophyta</taxon>
        <taxon>Bacillariophyta</taxon>
        <taxon>Coscinodiscophyceae</taxon>
        <taxon>Thalassiosirophycidae</taxon>
        <taxon>Thalassiosirales</taxon>
        <taxon>Thalassiosiraceae</taxon>
        <taxon>Thalassiosira</taxon>
    </lineage>
</organism>
<proteinExistence type="predicted"/>
<sequence length="210" mass="22884">MSKPSAKRGLSYHNVEADDGDLKPSAVAASATAKKPTKKQKLANDVALLKSIIGEVQDASIKSTLASIIENQGAVSAPAVAAPAKKLDEAATERLAETTVKTVQKLINEKLKWKGSFKQMSKTGDKKGGRVEVVCQDPEVFERIFSGATAKRSKDGKKITVSVKTDDEAAKWRCPFSGKRYRYNSAYLSHPYTASWSDSKLTFSYKFGIY</sequence>
<evidence type="ECO:0000256" key="1">
    <source>
        <dbReference type="SAM" id="MobiDB-lite"/>
    </source>
</evidence>
<dbReference type="AlphaFoldDB" id="K0SJB2"/>
<evidence type="ECO:0000313" key="3">
    <source>
        <dbReference type="Proteomes" id="UP000266841"/>
    </source>
</evidence>